<dbReference type="InterPro" id="IPR023395">
    <property type="entry name" value="MCP_dom_sf"/>
</dbReference>
<dbReference type="PROSITE" id="PS50920">
    <property type="entry name" value="SOLCAR"/>
    <property type="match status" value="3"/>
</dbReference>
<dbReference type="InParanoid" id="A0A2R5GD05"/>
<gene>
    <name evidence="10" type="ORF">FCC1311_018832</name>
</gene>
<dbReference type="EMBL" id="BEYU01000014">
    <property type="protein sequence ID" value="GBG25664.1"/>
    <property type="molecule type" value="Genomic_DNA"/>
</dbReference>
<dbReference type="PRINTS" id="PR00926">
    <property type="entry name" value="MITOCARRIER"/>
</dbReference>
<evidence type="ECO:0000256" key="5">
    <source>
        <dbReference type="ARBA" id="ARBA00022737"/>
    </source>
</evidence>
<evidence type="ECO:0000256" key="7">
    <source>
        <dbReference type="ARBA" id="ARBA00023136"/>
    </source>
</evidence>
<evidence type="ECO:0000256" key="6">
    <source>
        <dbReference type="ARBA" id="ARBA00022989"/>
    </source>
</evidence>
<dbReference type="Gene3D" id="1.50.40.10">
    <property type="entry name" value="Mitochondrial carrier domain"/>
    <property type="match status" value="1"/>
</dbReference>
<dbReference type="Proteomes" id="UP000241890">
    <property type="component" value="Unassembled WGS sequence"/>
</dbReference>
<comment type="subcellular location">
    <subcellularLocation>
        <location evidence="1">Membrane</location>
        <topology evidence="1">Multi-pass membrane protein</topology>
    </subcellularLocation>
</comment>
<sequence length="307" mass="33681">MEEEALVQMAGAGLGAAASTLTFYPLELVKVRLQAQVVRRDDDTGDRAAETGERGQPVAYGNAVDVVRHLVEAEGVMGLFRGVQPVLLRSVVTDALYFFVSFNVSRRLQKLLGRQLSTLEAIASGFVSACITQLVAHPIDTVTTRIMTDHSETKTSALKHLQSAVNEGGLSSLWKGYRASMLLSLNPALQFTLFDRAKEFLQRRWNQEALTARQLFLLGMVTKAFTLTIIYPLIRAKIFMQAANRGKSGKDQISVGHAFSEILDHEGVLGLYKGLREQIGKSTLSTALLLTTKEEIAEVARKLITSS</sequence>
<evidence type="ECO:0000256" key="1">
    <source>
        <dbReference type="ARBA" id="ARBA00004141"/>
    </source>
</evidence>
<dbReference type="GO" id="GO:0015217">
    <property type="term" value="F:ADP transmembrane transporter activity"/>
    <property type="evidence" value="ECO:0007669"/>
    <property type="project" value="TreeGrafter"/>
</dbReference>
<evidence type="ECO:0000256" key="4">
    <source>
        <dbReference type="ARBA" id="ARBA00022692"/>
    </source>
</evidence>
<dbReference type="PANTHER" id="PTHR45939">
    <property type="entry name" value="PEROXISOMAL MEMBRANE PROTEIN PMP34-RELATED"/>
    <property type="match status" value="1"/>
</dbReference>
<dbReference type="InterPro" id="IPR002067">
    <property type="entry name" value="MCP"/>
</dbReference>
<dbReference type="InterPro" id="IPR052217">
    <property type="entry name" value="Mito/Peroxisomal_Carrier"/>
</dbReference>
<proteinExistence type="inferred from homology"/>
<dbReference type="PANTHER" id="PTHR45939:SF1">
    <property type="entry name" value="MITOCHONDRIAL THIAMINE PYROPHOSPHATE CARRIER 1-RELATED"/>
    <property type="match status" value="1"/>
</dbReference>
<keyword evidence="5" id="KW-0677">Repeat</keyword>
<evidence type="ECO:0000256" key="8">
    <source>
        <dbReference type="PROSITE-ProRule" id="PRU00282"/>
    </source>
</evidence>
<dbReference type="OrthoDB" id="446044at2759"/>
<keyword evidence="11" id="KW-1185">Reference proteome</keyword>
<keyword evidence="6" id="KW-1133">Transmembrane helix</keyword>
<dbReference type="SUPFAM" id="SSF103506">
    <property type="entry name" value="Mitochondrial carrier"/>
    <property type="match status" value="1"/>
</dbReference>
<dbReference type="GO" id="GO:0016020">
    <property type="term" value="C:membrane"/>
    <property type="evidence" value="ECO:0007669"/>
    <property type="project" value="UniProtKB-SubCell"/>
</dbReference>
<dbReference type="AlphaFoldDB" id="A0A2R5GD05"/>
<keyword evidence="7 8" id="KW-0472">Membrane</keyword>
<feature type="repeat" description="Solcar" evidence="8">
    <location>
        <begin position="3"/>
        <end position="107"/>
    </location>
</feature>
<evidence type="ECO:0000256" key="2">
    <source>
        <dbReference type="ARBA" id="ARBA00006375"/>
    </source>
</evidence>
<evidence type="ECO:0000313" key="11">
    <source>
        <dbReference type="Proteomes" id="UP000241890"/>
    </source>
</evidence>
<name>A0A2R5GD05_9STRA</name>
<keyword evidence="3 9" id="KW-0813">Transport</keyword>
<dbReference type="InterPro" id="IPR018108">
    <property type="entry name" value="MCP_transmembrane"/>
</dbReference>
<comment type="caution">
    <text evidence="10">The sequence shown here is derived from an EMBL/GenBank/DDBJ whole genome shotgun (WGS) entry which is preliminary data.</text>
</comment>
<evidence type="ECO:0000256" key="9">
    <source>
        <dbReference type="RuleBase" id="RU000488"/>
    </source>
</evidence>
<evidence type="ECO:0000256" key="3">
    <source>
        <dbReference type="ARBA" id="ARBA00022448"/>
    </source>
</evidence>
<feature type="repeat" description="Solcar" evidence="8">
    <location>
        <begin position="210"/>
        <end position="299"/>
    </location>
</feature>
<comment type="similarity">
    <text evidence="2 9">Belongs to the mitochondrial carrier (TC 2.A.29) family.</text>
</comment>
<dbReference type="Pfam" id="PF00153">
    <property type="entry name" value="Mito_carr"/>
    <property type="match status" value="3"/>
</dbReference>
<evidence type="ECO:0000313" key="10">
    <source>
        <dbReference type="EMBL" id="GBG25664.1"/>
    </source>
</evidence>
<feature type="repeat" description="Solcar" evidence="8">
    <location>
        <begin position="116"/>
        <end position="200"/>
    </location>
</feature>
<protein>
    <submittedName>
        <fullName evidence="10">Mitochondrial carrier protein</fullName>
    </submittedName>
</protein>
<keyword evidence="4 8" id="KW-0812">Transmembrane</keyword>
<accession>A0A2R5GD05</accession>
<reference evidence="10 11" key="1">
    <citation type="submission" date="2017-12" db="EMBL/GenBank/DDBJ databases">
        <title>Sequencing, de novo assembly and annotation of complete genome of a new Thraustochytrid species, strain FCC1311.</title>
        <authorList>
            <person name="Sedici K."/>
            <person name="Godart F."/>
            <person name="Aiese Cigliano R."/>
            <person name="Sanseverino W."/>
            <person name="Barakat M."/>
            <person name="Ortet P."/>
            <person name="Marechal E."/>
            <person name="Cagnac O."/>
            <person name="Amato A."/>
        </authorList>
    </citation>
    <scope>NUCLEOTIDE SEQUENCE [LARGE SCALE GENOMIC DNA]</scope>
</reference>
<organism evidence="10 11">
    <name type="scientific">Hondaea fermentalgiana</name>
    <dbReference type="NCBI Taxonomy" id="2315210"/>
    <lineage>
        <taxon>Eukaryota</taxon>
        <taxon>Sar</taxon>
        <taxon>Stramenopiles</taxon>
        <taxon>Bigyra</taxon>
        <taxon>Labyrinthulomycetes</taxon>
        <taxon>Thraustochytrida</taxon>
        <taxon>Thraustochytriidae</taxon>
        <taxon>Hondaea</taxon>
    </lineage>
</organism>